<dbReference type="Pfam" id="PF03009">
    <property type="entry name" value="GDPD"/>
    <property type="match status" value="1"/>
</dbReference>
<dbReference type="PANTHER" id="PTHR46211">
    <property type="entry name" value="GLYCEROPHOSPHORYL DIESTER PHOSPHODIESTERASE"/>
    <property type="match status" value="1"/>
</dbReference>
<dbReference type="CDD" id="cd08556">
    <property type="entry name" value="GDPD"/>
    <property type="match status" value="1"/>
</dbReference>
<dbReference type="OrthoDB" id="9758957at2"/>
<dbReference type="GO" id="GO:0008081">
    <property type="term" value="F:phosphoric diester hydrolase activity"/>
    <property type="evidence" value="ECO:0007669"/>
    <property type="project" value="InterPro"/>
</dbReference>
<dbReference type="InterPro" id="IPR017946">
    <property type="entry name" value="PLC-like_Pdiesterase_TIM-brl"/>
</dbReference>
<keyword evidence="3" id="KW-1185">Reference proteome</keyword>
<dbReference type="EMBL" id="FQUL01000008">
    <property type="protein sequence ID" value="SHE51414.1"/>
    <property type="molecule type" value="Genomic_DNA"/>
</dbReference>
<evidence type="ECO:0000259" key="1">
    <source>
        <dbReference type="PROSITE" id="PS51704"/>
    </source>
</evidence>
<dbReference type="RefSeq" id="WP_072789005.1">
    <property type="nucleotide sequence ID" value="NZ_FQUL01000008.1"/>
</dbReference>
<gene>
    <name evidence="2" type="ORF">SAMN02745225_00831</name>
</gene>
<organism evidence="2 3">
    <name type="scientific">Ferrithrix thermotolerans DSM 19514</name>
    <dbReference type="NCBI Taxonomy" id="1121881"/>
    <lineage>
        <taxon>Bacteria</taxon>
        <taxon>Bacillati</taxon>
        <taxon>Actinomycetota</taxon>
        <taxon>Acidimicrobiia</taxon>
        <taxon>Acidimicrobiales</taxon>
        <taxon>Acidimicrobiaceae</taxon>
        <taxon>Ferrithrix</taxon>
    </lineage>
</organism>
<dbReference type="PANTHER" id="PTHR46211:SF14">
    <property type="entry name" value="GLYCEROPHOSPHODIESTER PHOSPHODIESTERASE"/>
    <property type="match status" value="1"/>
</dbReference>
<name>A0A1M4U447_9ACTN</name>
<accession>A0A1M4U447</accession>
<feature type="domain" description="GP-PDE" evidence="1">
    <location>
        <begin position="12"/>
        <end position="242"/>
    </location>
</feature>
<reference evidence="3" key="1">
    <citation type="submission" date="2016-11" db="EMBL/GenBank/DDBJ databases">
        <authorList>
            <person name="Varghese N."/>
            <person name="Submissions S."/>
        </authorList>
    </citation>
    <scope>NUCLEOTIDE SEQUENCE [LARGE SCALE GENOMIC DNA]</scope>
    <source>
        <strain evidence="3">DSM 19514</strain>
    </source>
</reference>
<dbReference type="InterPro" id="IPR030395">
    <property type="entry name" value="GP_PDE_dom"/>
</dbReference>
<dbReference type="Proteomes" id="UP000184295">
    <property type="component" value="Unassembled WGS sequence"/>
</dbReference>
<evidence type="ECO:0000313" key="3">
    <source>
        <dbReference type="Proteomes" id="UP000184295"/>
    </source>
</evidence>
<protein>
    <submittedName>
        <fullName evidence="2">Glycerophosphoryl diester phosphodiesterase</fullName>
    </submittedName>
</protein>
<evidence type="ECO:0000313" key="2">
    <source>
        <dbReference type="EMBL" id="SHE51414.1"/>
    </source>
</evidence>
<proteinExistence type="predicted"/>
<dbReference type="GO" id="GO:0006629">
    <property type="term" value="P:lipid metabolic process"/>
    <property type="evidence" value="ECO:0007669"/>
    <property type="project" value="InterPro"/>
</dbReference>
<dbReference type="SUPFAM" id="SSF51695">
    <property type="entry name" value="PLC-like phosphodiesterases"/>
    <property type="match status" value="1"/>
</dbReference>
<dbReference type="AlphaFoldDB" id="A0A1M4U447"/>
<sequence length="242" mass="27276">MGVSEIGTNRRPKVVAHRGFWWPDVAQNSRSALLRAEAEGADGVEVDVRMTLDGELVLCHDRSYHKVEIAAVTLRRIWEDTQNAPLEVPLLVEAFEGYGGSVNLEIKRDSRQRVIQEAHHLAEVLKEPFWEGLVQRSALILSSFDPETLVTLGQVLPEIPRFFLLDRYDPTRRKVALAKEIGCVGVNLHHQRASTFALDLCRQSEMEVGLWTLDDPVRADNFCYPAVSNIITNRVDLLVGNL</sequence>
<dbReference type="STRING" id="1121881.SAMN02745225_00831"/>
<dbReference type="Gene3D" id="3.20.20.190">
    <property type="entry name" value="Phosphatidylinositol (PI) phosphodiesterase"/>
    <property type="match status" value="1"/>
</dbReference>
<dbReference type="PROSITE" id="PS51704">
    <property type="entry name" value="GP_PDE"/>
    <property type="match status" value="1"/>
</dbReference>